<dbReference type="EMBL" id="JAGGJU010000017">
    <property type="protein sequence ID" value="MBP1853342.1"/>
    <property type="molecule type" value="Genomic_DNA"/>
</dbReference>
<evidence type="ECO:0000256" key="7">
    <source>
        <dbReference type="SAM" id="MobiDB-lite"/>
    </source>
</evidence>
<feature type="compositionally biased region" description="Basic and acidic residues" evidence="7">
    <location>
        <begin position="209"/>
        <end position="235"/>
    </location>
</feature>
<organism evidence="9 10">
    <name type="scientific">Rhizobium halophytocola</name>
    <dbReference type="NCBI Taxonomy" id="735519"/>
    <lineage>
        <taxon>Bacteria</taxon>
        <taxon>Pseudomonadati</taxon>
        <taxon>Pseudomonadota</taxon>
        <taxon>Alphaproteobacteria</taxon>
        <taxon>Hyphomicrobiales</taxon>
        <taxon>Rhizobiaceae</taxon>
        <taxon>Rhizobium/Agrobacterium group</taxon>
        <taxon>Rhizobium</taxon>
    </lineage>
</organism>
<evidence type="ECO:0000256" key="6">
    <source>
        <dbReference type="ARBA" id="ARBA00025321"/>
    </source>
</evidence>
<comment type="function">
    <text evidence="6">Has immunoglobulin-binding and hemagglutination properties, and can bind to mannose. Essential for virulence. May be involved in LPS biosynthesis or polysaccharide transport.</text>
</comment>
<dbReference type="Pfam" id="PF07886">
    <property type="entry name" value="BA14K"/>
    <property type="match status" value="1"/>
</dbReference>
<evidence type="ECO:0000256" key="2">
    <source>
        <dbReference type="ARBA" id="ARBA00010270"/>
    </source>
</evidence>
<evidence type="ECO:0000256" key="5">
    <source>
        <dbReference type="ARBA" id="ARBA00022734"/>
    </source>
</evidence>
<comment type="subcellular location">
    <subcellularLocation>
        <location evidence="1">Membrane</location>
        <topology evidence="1">Single-pass membrane protein</topology>
    </subcellularLocation>
</comment>
<keyword evidence="4" id="KW-1003">Cell membrane</keyword>
<feature type="region of interest" description="Disordered" evidence="7">
    <location>
        <begin position="21"/>
        <end position="248"/>
    </location>
</feature>
<keyword evidence="4" id="KW-0472">Membrane</keyword>
<dbReference type="RefSeq" id="WP_209949083.1">
    <property type="nucleotide sequence ID" value="NZ_JAGGJU010000017.1"/>
</dbReference>
<keyword evidence="10" id="KW-1185">Reference proteome</keyword>
<name>A0ABS4E5Y1_9HYPH</name>
<feature type="compositionally biased region" description="Basic and acidic residues" evidence="7">
    <location>
        <begin position="187"/>
        <end position="197"/>
    </location>
</feature>
<dbReference type="InterPro" id="IPR009683">
    <property type="entry name" value="Extensin-like_C"/>
</dbReference>
<evidence type="ECO:0000256" key="3">
    <source>
        <dbReference type="ARBA" id="ARBA00020552"/>
    </source>
</evidence>
<evidence type="ECO:0000256" key="4">
    <source>
        <dbReference type="ARBA" id="ARBA00022475"/>
    </source>
</evidence>
<feature type="compositionally biased region" description="Basic and acidic residues" evidence="7">
    <location>
        <begin position="54"/>
        <end position="73"/>
    </location>
</feature>
<feature type="domain" description="Extensin-like C-terminal" evidence="8">
    <location>
        <begin position="255"/>
        <end position="434"/>
    </location>
</feature>
<feature type="compositionally biased region" description="Pro residues" evidence="7">
    <location>
        <begin position="155"/>
        <end position="165"/>
    </location>
</feature>
<comment type="caution">
    <text evidence="9">The sequence shown here is derived from an EMBL/GenBank/DDBJ whole genome shotgun (WGS) entry which is preliminary data.</text>
</comment>
<evidence type="ECO:0000313" key="10">
    <source>
        <dbReference type="Proteomes" id="UP000759443"/>
    </source>
</evidence>
<dbReference type="InterPro" id="IPR012413">
    <property type="entry name" value="BA14K"/>
</dbReference>
<evidence type="ECO:0000313" key="9">
    <source>
        <dbReference type="EMBL" id="MBP1853342.1"/>
    </source>
</evidence>
<accession>A0ABS4E5Y1</accession>
<proteinExistence type="inferred from homology"/>
<gene>
    <name evidence="9" type="ORF">J2Z17_004803</name>
</gene>
<reference evidence="9 10" key="1">
    <citation type="submission" date="2021-03" db="EMBL/GenBank/DDBJ databases">
        <title>Genomic Encyclopedia of Type Strains, Phase IV (KMG-IV): sequencing the most valuable type-strain genomes for metagenomic binning, comparative biology and taxonomic classification.</title>
        <authorList>
            <person name="Goeker M."/>
        </authorList>
    </citation>
    <scope>NUCLEOTIDE SEQUENCE [LARGE SCALE GENOMIC DNA]</scope>
    <source>
        <strain evidence="9 10">DSM 21600</strain>
    </source>
</reference>
<dbReference type="Proteomes" id="UP000759443">
    <property type="component" value="Unassembled WGS sequence"/>
</dbReference>
<comment type="similarity">
    <text evidence="2">Belongs to the BA14k family.</text>
</comment>
<dbReference type="Pfam" id="PF06904">
    <property type="entry name" value="Extensin-like_C"/>
    <property type="match status" value="1"/>
</dbReference>
<evidence type="ECO:0000259" key="8">
    <source>
        <dbReference type="Pfam" id="PF06904"/>
    </source>
</evidence>
<evidence type="ECO:0000256" key="1">
    <source>
        <dbReference type="ARBA" id="ARBA00004167"/>
    </source>
</evidence>
<keyword evidence="5" id="KW-0430">Lectin</keyword>
<protein>
    <recommendedName>
        <fullName evidence="3">Lectin-like protein BA14k</fullName>
    </recommendedName>
</protein>
<sequence>MRQRLELAMVVICLIGLTGVKLPRKGPLPAPRPDITETARPQDQTPSAPEPADDTDKRAETPESGSKGEKDAGPAELPADIPPPVAKPQTLANDAGPANSEVEDAVSTNASEPVRQRAARADAEHKAWCKARYKSYDEKTDSYRSFSGRVRPCLSPAPEPPPPTPDSSTSDNPDAAKDDAAEATSGKVEDRKSDEAAAKAVQDDSATDNDGKASSDDAKKADGEKTGDDKSDTEKPAPPPPPPPIEDENLAAYGACIVELKKLGAEFAEEPRIDGGNGCGIDKPIKLSRVLPGISVSPAATVRCETALELARMTRDFVIPAAKVGLSGKPKLTSINQASSYVCRNRDSLADAKMSEHAKGNAIDIASLSFGKTTVPMRIIEPKESTIEASFQRAIDKIACLFFSTVLAPGADVYHKDHMHLDVIHRSSGYRICQ</sequence>